<organism evidence="2">
    <name type="scientific">bioreactor metagenome</name>
    <dbReference type="NCBI Taxonomy" id="1076179"/>
    <lineage>
        <taxon>unclassified sequences</taxon>
        <taxon>metagenomes</taxon>
        <taxon>ecological metagenomes</taxon>
    </lineage>
</organism>
<reference evidence="2" key="1">
    <citation type="submission" date="2019-08" db="EMBL/GenBank/DDBJ databases">
        <authorList>
            <person name="Kucharzyk K."/>
            <person name="Murdoch R.W."/>
            <person name="Higgins S."/>
            <person name="Loffler F."/>
        </authorList>
    </citation>
    <scope>NUCLEOTIDE SEQUENCE</scope>
</reference>
<dbReference type="AlphaFoldDB" id="A0A644Z8E2"/>
<dbReference type="EMBL" id="VSSQ01007847">
    <property type="protein sequence ID" value="MPM37160.1"/>
    <property type="molecule type" value="Genomic_DNA"/>
</dbReference>
<accession>A0A644Z8E2</accession>
<sequence>MGSGFVDGGADGVYQQHGHLAPGDALLGLEGSVAVAAENPLCHGAADQPTAVIGELAAVGKVDAGAGLVVQHKIAAQKNGRLLPGDGALGRGGGFAGAVKITGGVADIDIVVIPVGGLHVPKRNGGAYVVVAEGSVDQHHKFRAGQRPVGVEVAGGVPPHHAPVYQLFKIGLHPARGGGGDRQTGQQGQSHRQAKHGRQQPRSPAALSDSVQFHSEASFLYLGLYL</sequence>
<comment type="caution">
    <text evidence="2">The sequence shown here is derived from an EMBL/GenBank/DDBJ whole genome shotgun (WGS) entry which is preliminary data.</text>
</comment>
<feature type="region of interest" description="Disordered" evidence="1">
    <location>
        <begin position="176"/>
        <end position="209"/>
    </location>
</feature>
<protein>
    <submittedName>
        <fullName evidence="2">Uncharacterized protein</fullName>
    </submittedName>
</protein>
<name>A0A644Z8E2_9ZZZZ</name>
<evidence type="ECO:0000313" key="2">
    <source>
        <dbReference type="EMBL" id="MPM37160.1"/>
    </source>
</evidence>
<evidence type="ECO:0000256" key="1">
    <source>
        <dbReference type="SAM" id="MobiDB-lite"/>
    </source>
</evidence>
<gene>
    <name evidence="2" type="ORF">SDC9_83766</name>
</gene>
<proteinExistence type="predicted"/>